<feature type="transmembrane region" description="Helical" evidence="1">
    <location>
        <begin position="68"/>
        <end position="86"/>
    </location>
</feature>
<sequence length="182" mass="20421">MNQTETEKKVGDETQNEEMVLYDSAPSMIRNKPFSFIFSVMAMVIGVLGIFGVISLEADKSLDMAMSIIAMIIGAIGFIILFFWWLKVINTRLTVTNERVAFRKGILSKNIHSIFLLDIRSVQINQRFMQRLFGTGHVEISSAGSGMAEISIDGIPNAYDVKSIIDKHRRQDKTEKVANDGE</sequence>
<dbReference type="Pfam" id="PF03703">
    <property type="entry name" value="bPH_2"/>
    <property type="match status" value="1"/>
</dbReference>
<keyword evidence="1" id="KW-0812">Transmembrane</keyword>
<keyword evidence="1" id="KW-1133">Transmembrane helix</keyword>
<accession>A0ABT7VQP4</accession>
<protein>
    <submittedName>
        <fullName evidence="3">PH domain-containing protein</fullName>
    </submittedName>
</protein>
<organism evidence="3 4">
    <name type="scientific">Candidatus Marithioploca araucensis</name>
    <dbReference type="NCBI Taxonomy" id="70273"/>
    <lineage>
        <taxon>Bacteria</taxon>
        <taxon>Pseudomonadati</taxon>
        <taxon>Pseudomonadota</taxon>
        <taxon>Gammaproteobacteria</taxon>
        <taxon>Thiotrichales</taxon>
        <taxon>Thiotrichaceae</taxon>
        <taxon>Candidatus Marithioploca</taxon>
    </lineage>
</organism>
<dbReference type="PANTHER" id="PTHR37938">
    <property type="entry name" value="BLL0215 PROTEIN"/>
    <property type="match status" value="1"/>
</dbReference>
<dbReference type="Proteomes" id="UP001171945">
    <property type="component" value="Unassembled WGS sequence"/>
</dbReference>
<name>A0ABT7VQP4_9GAMM</name>
<proteinExistence type="predicted"/>
<evidence type="ECO:0000313" key="4">
    <source>
        <dbReference type="Proteomes" id="UP001171945"/>
    </source>
</evidence>
<gene>
    <name evidence="3" type="ORF">QUF54_01355</name>
</gene>
<feature type="transmembrane region" description="Helical" evidence="1">
    <location>
        <begin position="34"/>
        <end position="56"/>
    </location>
</feature>
<evidence type="ECO:0000313" key="3">
    <source>
        <dbReference type="EMBL" id="MDM8561983.1"/>
    </source>
</evidence>
<keyword evidence="1" id="KW-0472">Membrane</keyword>
<dbReference type="PANTHER" id="PTHR37938:SF1">
    <property type="entry name" value="BLL0215 PROTEIN"/>
    <property type="match status" value="1"/>
</dbReference>
<reference evidence="3" key="1">
    <citation type="submission" date="2023-06" db="EMBL/GenBank/DDBJ databases">
        <title>Uncultivated large filamentous bacteria from sulfidic sediments reveal new species and different genomic features in energy metabolism and defense.</title>
        <authorList>
            <person name="Fonseca A."/>
        </authorList>
    </citation>
    <scope>NUCLEOTIDE SEQUENCE</scope>
    <source>
        <strain evidence="3">HSG4</strain>
    </source>
</reference>
<dbReference type="InterPro" id="IPR005182">
    <property type="entry name" value="YdbS-like_PH"/>
</dbReference>
<evidence type="ECO:0000259" key="2">
    <source>
        <dbReference type="Pfam" id="PF03703"/>
    </source>
</evidence>
<keyword evidence="4" id="KW-1185">Reference proteome</keyword>
<feature type="domain" description="YdbS-like PH" evidence="2">
    <location>
        <begin position="90"/>
        <end position="164"/>
    </location>
</feature>
<evidence type="ECO:0000256" key="1">
    <source>
        <dbReference type="SAM" id="Phobius"/>
    </source>
</evidence>
<comment type="caution">
    <text evidence="3">The sequence shown here is derived from an EMBL/GenBank/DDBJ whole genome shotgun (WGS) entry which is preliminary data.</text>
</comment>
<dbReference type="EMBL" id="JAUCGM010000032">
    <property type="protein sequence ID" value="MDM8561983.1"/>
    <property type="molecule type" value="Genomic_DNA"/>
</dbReference>